<dbReference type="Proteomes" id="UP000298111">
    <property type="component" value="Unassembled WGS sequence"/>
</dbReference>
<dbReference type="InterPro" id="IPR035897">
    <property type="entry name" value="Toll_tir_struct_dom_sf"/>
</dbReference>
<feature type="domain" description="TIR" evidence="2">
    <location>
        <begin position="6"/>
        <end position="145"/>
    </location>
</feature>
<feature type="compositionally biased region" description="Polar residues" evidence="1">
    <location>
        <begin position="200"/>
        <end position="209"/>
    </location>
</feature>
<sequence>MSRTDILVNYRTSDEPASARLIADGLAASFGKDRVFWDHESIGAGRQYPELLRTAARTCRVLVVVIGERWLEARDARGRLRLENPDDWTRREIVEVLDRGAHVIPVLVAPRTSPLVRAELPDGLAELADLQFRQFNPRTRDQDIATLCRDLAELLPGAATDHGPAAPTAPAAPSATSTRNIVEDTGQGSITVQARDVSGSLGSFVSNPQGPVHTGSGAQHNTTHNNTTHHNTTHAGSHNVNFHGDRVNYVAGTNNGGMHQGGDTGNAGPAEGDGTR</sequence>
<feature type="region of interest" description="Disordered" evidence="1">
    <location>
        <begin position="158"/>
        <end position="178"/>
    </location>
</feature>
<feature type="compositionally biased region" description="Gly residues" evidence="1">
    <location>
        <begin position="254"/>
        <end position="265"/>
    </location>
</feature>
<comment type="caution">
    <text evidence="3">The sequence shown here is derived from an EMBL/GenBank/DDBJ whole genome shotgun (WGS) entry which is preliminary data.</text>
</comment>
<protein>
    <submittedName>
        <fullName evidence="3">TIR domain-containing protein</fullName>
    </submittedName>
</protein>
<evidence type="ECO:0000259" key="2">
    <source>
        <dbReference type="Pfam" id="PF13676"/>
    </source>
</evidence>
<dbReference type="Gene3D" id="3.40.50.10140">
    <property type="entry name" value="Toll/interleukin-1 receptor homology (TIR) domain"/>
    <property type="match status" value="1"/>
</dbReference>
<evidence type="ECO:0000313" key="4">
    <source>
        <dbReference type="Proteomes" id="UP000298111"/>
    </source>
</evidence>
<dbReference type="GO" id="GO:0007165">
    <property type="term" value="P:signal transduction"/>
    <property type="evidence" value="ECO:0007669"/>
    <property type="project" value="InterPro"/>
</dbReference>
<dbReference type="EMBL" id="RCIY01000062">
    <property type="protein sequence ID" value="TGG82173.1"/>
    <property type="molecule type" value="Genomic_DNA"/>
</dbReference>
<accession>A0A8H1LCL6</accession>
<gene>
    <name evidence="3" type="ORF">D8771_16325</name>
</gene>
<proteinExistence type="predicted"/>
<dbReference type="GeneID" id="75184973"/>
<evidence type="ECO:0000313" key="3">
    <source>
        <dbReference type="EMBL" id="TGG82173.1"/>
    </source>
</evidence>
<reference evidence="3 4" key="1">
    <citation type="submission" date="2018-10" db="EMBL/GenBank/DDBJ databases">
        <title>Isolation of pseudouridimycin from Streptomyces albus DSM 40763.</title>
        <authorList>
            <person name="Rosenqvist P."/>
            <person name="Metsae-Ketelae M."/>
            <person name="Virta P."/>
        </authorList>
    </citation>
    <scope>NUCLEOTIDE SEQUENCE [LARGE SCALE GENOMIC DNA]</scope>
    <source>
        <strain evidence="3 4">DSM 40763</strain>
    </source>
</reference>
<dbReference type="SUPFAM" id="SSF52200">
    <property type="entry name" value="Toll/Interleukin receptor TIR domain"/>
    <property type="match status" value="1"/>
</dbReference>
<name>A0A8H1LCL6_9ACTN</name>
<dbReference type="RefSeq" id="WP_041968493.1">
    <property type="nucleotide sequence ID" value="NZ_BBQG01000011.1"/>
</dbReference>
<evidence type="ECO:0000256" key="1">
    <source>
        <dbReference type="SAM" id="MobiDB-lite"/>
    </source>
</evidence>
<feature type="compositionally biased region" description="Low complexity" evidence="1">
    <location>
        <begin position="220"/>
        <end position="234"/>
    </location>
</feature>
<dbReference type="InterPro" id="IPR000157">
    <property type="entry name" value="TIR_dom"/>
</dbReference>
<dbReference type="Pfam" id="PF13676">
    <property type="entry name" value="TIR_2"/>
    <property type="match status" value="1"/>
</dbReference>
<feature type="region of interest" description="Disordered" evidence="1">
    <location>
        <begin position="200"/>
        <end position="276"/>
    </location>
</feature>
<dbReference type="AlphaFoldDB" id="A0A8H1LCL6"/>
<organism evidence="3 4">
    <name type="scientific">Streptomyces albus</name>
    <dbReference type="NCBI Taxonomy" id="1888"/>
    <lineage>
        <taxon>Bacteria</taxon>
        <taxon>Bacillati</taxon>
        <taxon>Actinomycetota</taxon>
        <taxon>Actinomycetes</taxon>
        <taxon>Kitasatosporales</taxon>
        <taxon>Streptomycetaceae</taxon>
        <taxon>Streptomyces</taxon>
    </lineage>
</organism>